<dbReference type="AlphaFoldDB" id="A0A0V1HU66"/>
<dbReference type="EMBL" id="JYDP01000027">
    <property type="protein sequence ID" value="KRZ14138.1"/>
    <property type="molecule type" value="Genomic_DNA"/>
</dbReference>
<evidence type="ECO:0000313" key="1">
    <source>
        <dbReference type="EMBL" id="KRZ14138.1"/>
    </source>
</evidence>
<keyword evidence="2" id="KW-1185">Reference proteome</keyword>
<evidence type="ECO:0000313" key="2">
    <source>
        <dbReference type="Proteomes" id="UP000055024"/>
    </source>
</evidence>
<accession>A0A0V1HU66</accession>
<comment type="caution">
    <text evidence="1">The sequence shown here is derived from an EMBL/GenBank/DDBJ whole genome shotgun (WGS) entry which is preliminary data.</text>
</comment>
<protein>
    <submittedName>
        <fullName evidence="1">Uncharacterized protein</fullName>
    </submittedName>
</protein>
<name>A0A0V1HU66_9BILA</name>
<dbReference type="Proteomes" id="UP000055024">
    <property type="component" value="Unassembled WGS sequence"/>
</dbReference>
<proteinExistence type="predicted"/>
<reference evidence="1 2" key="1">
    <citation type="submission" date="2015-01" db="EMBL/GenBank/DDBJ databases">
        <title>Evolution of Trichinella species and genotypes.</title>
        <authorList>
            <person name="Korhonen P.K."/>
            <person name="Edoardo P."/>
            <person name="Giuseppe L.R."/>
            <person name="Gasser R.B."/>
        </authorList>
    </citation>
    <scope>NUCLEOTIDE SEQUENCE [LARGE SCALE GENOMIC DNA]</scope>
    <source>
        <strain evidence="1">ISS1029</strain>
    </source>
</reference>
<gene>
    <name evidence="1" type="ORF">T11_11251</name>
</gene>
<sequence length="59" mass="6933">MFPVSETNKQKLILKRELNNQPLRKCHDFSYSNLTISTLHEQCGQSENAGYYHRFSTVE</sequence>
<organism evidence="1 2">
    <name type="scientific">Trichinella zimbabwensis</name>
    <dbReference type="NCBI Taxonomy" id="268475"/>
    <lineage>
        <taxon>Eukaryota</taxon>
        <taxon>Metazoa</taxon>
        <taxon>Ecdysozoa</taxon>
        <taxon>Nematoda</taxon>
        <taxon>Enoplea</taxon>
        <taxon>Dorylaimia</taxon>
        <taxon>Trichinellida</taxon>
        <taxon>Trichinellidae</taxon>
        <taxon>Trichinella</taxon>
    </lineage>
</organism>